<dbReference type="GeneID" id="58897385"/>
<keyword evidence="1" id="KW-1133">Transmembrane helix</keyword>
<proteinExistence type="predicted"/>
<dbReference type="Proteomes" id="UP000254512">
    <property type="component" value="Unassembled WGS sequence"/>
</dbReference>
<sequence length="310" mass="33957">MKYIGFALYVLIFILVGFFKPAQDFFNSSYELAPEITILVSIFYTYIVILCFGLSLFPNAVSNRAVMFESHLKMASSVMVSLGLVGTFLGLVDMISGIAAALSGGDADFAARMEGLLSAISTSLGAMSFAFMTSILGVGISAYSLVAGVFIISAYKEEDKKKAKGKQPAKDESIDQPSDIHKRIEELEKIVSENRLRNLEDEVSPIVFLNDIKSTFDEVSTQIKNSNYYQAEILNELKTLVAHSKDNEQLLSKMANDLSQLENVATRTQVSGLQAEISVINQGVSEVSRKLTAAEQKAERVVDNLKKVFG</sequence>
<keyword evidence="1" id="KW-0812">Transmembrane</keyword>
<evidence type="ECO:0000313" key="3">
    <source>
        <dbReference type="Proteomes" id="UP000254512"/>
    </source>
</evidence>
<feature type="transmembrane region" description="Helical" evidence="1">
    <location>
        <begin position="35"/>
        <end position="57"/>
    </location>
</feature>
<feature type="transmembrane region" description="Helical" evidence="1">
    <location>
        <begin position="124"/>
        <end position="152"/>
    </location>
</feature>
<organism evidence="2 3">
    <name type="scientific">Grimontia hollisae</name>
    <name type="common">Vibrio hollisae</name>
    <dbReference type="NCBI Taxonomy" id="673"/>
    <lineage>
        <taxon>Bacteria</taxon>
        <taxon>Pseudomonadati</taxon>
        <taxon>Pseudomonadota</taxon>
        <taxon>Gammaproteobacteria</taxon>
        <taxon>Vibrionales</taxon>
        <taxon>Vibrionaceae</taxon>
        <taxon>Grimontia</taxon>
    </lineage>
</organism>
<evidence type="ECO:0008006" key="4">
    <source>
        <dbReference type="Google" id="ProtNLM"/>
    </source>
</evidence>
<feature type="transmembrane region" description="Helical" evidence="1">
    <location>
        <begin position="78"/>
        <end position="104"/>
    </location>
</feature>
<dbReference type="KEGG" id="gho:AL542_15685"/>
<protein>
    <recommendedName>
        <fullName evidence="4">MotA/TolQ/ExbB proton channel domain-containing protein</fullName>
    </recommendedName>
</protein>
<evidence type="ECO:0000313" key="2">
    <source>
        <dbReference type="EMBL" id="STO57777.1"/>
    </source>
</evidence>
<gene>
    <name evidence="2" type="ORF">NCTC11645_02170</name>
</gene>
<evidence type="ECO:0000256" key="1">
    <source>
        <dbReference type="SAM" id="Phobius"/>
    </source>
</evidence>
<dbReference type="EMBL" id="UGHD01000002">
    <property type="protein sequence ID" value="STO57777.1"/>
    <property type="molecule type" value="Genomic_DNA"/>
</dbReference>
<dbReference type="STRING" id="673.AL542_15685"/>
<keyword evidence="1" id="KW-0472">Membrane</keyword>
<dbReference type="RefSeq" id="WP_005502976.1">
    <property type="nucleotide sequence ID" value="NZ_CP014056.2"/>
</dbReference>
<accession>A0A377HNM8</accession>
<dbReference type="AlphaFoldDB" id="A0A377HNM8"/>
<name>A0A377HNM8_GRIHO</name>
<reference evidence="2 3" key="1">
    <citation type="submission" date="2018-06" db="EMBL/GenBank/DDBJ databases">
        <authorList>
            <consortium name="Pathogen Informatics"/>
            <person name="Doyle S."/>
        </authorList>
    </citation>
    <scope>NUCLEOTIDE SEQUENCE [LARGE SCALE GENOMIC DNA]</scope>
    <source>
        <strain evidence="2 3">NCTC11645</strain>
    </source>
</reference>